<dbReference type="EMBL" id="JAQMUH010000066">
    <property type="protein sequence ID" value="MDB9539035.1"/>
    <property type="molecule type" value="Genomic_DNA"/>
</dbReference>
<protein>
    <submittedName>
        <fullName evidence="1">Uncharacterized protein</fullName>
    </submittedName>
</protein>
<comment type="caution">
    <text evidence="1">The sequence shown here is derived from an EMBL/GenBank/DDBJ whole genome shotgun (WGS) entry which is preliminary data.</text>
</comment>
<reference evidence="1 2" key="1">
    <citation type="submission" date="2023-01" db="EMBL/GenBank/DDBJ databases">
        <title>Genomes from the Australian National Cyanobacteria Reference Collection.</title>
        <authorList>
            <person name="Willis A."/>
            <person name="Lee E.M.F."/>
        </authorList>
    </citation>
    <scope>NUCLEOTIDE SEQUENCE [LARGE SCALE GENOMIC DNA]</scope>
    <source>
        <strain evidence="1 2">CS-1033</strain>
    </source>
</reference>
<accession>A0ABT5AP20</accession>
<gene>
    <name evidence="1" type="ORF">PN457_05055</name>
</gene>
<dbReference type="Proteomes" id="UP001212499">
    <property type="component" value="Unassembled WGS sequence"/>
</dbReference>
<organism evidence="1 2">
    <name type="scientific">Anabaenopsis arnoldii</name>
    <dbReference type="NCBI Taxonomy" id="2152938"/>
    <lineage>
        <taxon>Bacteria</taxon>
        <taxon>Bacillati</taxon>
        <taxon>Cyanobacteriota</taxon>
        <taxon>Cyanophyceae</taxon>
        <taxon>Nostocales</taxon>
        <taxon>Nodulariaceae</taxon>
        <taxon>Anabaenopsis</taxon>
    </lineage>
</organism>
<dbReference type="RefSeq" id="WP_271731756.1">
    <property type="nucleotide sequence ID" value="NZ_JANQDP010000066.1"/>
</dbReference>
<proteinExistence type="predicted"/>
<keyword evidence="2" id="KW-1185">Reference proteome</keyword>
<evidence type="ECO:0000313" key="2">
    <source>
        <dbReference type="Proteomes" id="UP001212499"/>
    </source>
</evidence>
<evidence type="ECO:0000313" key="1">
    <source>
        <dbReference type="EMBL" id="MDB9539035.1"/>
    </source>
</evidence>
<name>A0ABT5AP20_9CYAN</name>
<sequence>MPVVWQWVLAIIINNNFRLKLKAIALGLTVQSRRSPNIFLWQK</sequence>